<evidence type="ECO:0000256" key="1">
    <source>
        <dbReference type="SAM" id="MobiDB-lite"/>
    </source>
</evidence>
<sequence length="146" mass="15826">MSNQFLRTSVTGNEELSFGAEVLIEQQKKKGMFQHSSFLAGGSTVVAGRFTAEDGFLRKSKHIVVELGHLTFLQTPGKSNLKEVPGLIRSLEALSCREFSDQGSADTTLPISSPSIYSGRVEPKGKSDAKRPGCNRNGIFGAHRDI</sequence>
<keyword evidence="3" id="KW-1185">Reference proteome</keyword>
<reference evidence="2 3" key="1">
    <citation type="journal article" date="2024" name="Plant Biotechnol. J.">
        <title>Dendrobium thyrsiflorum genome and its molecular insights into genes involved in important horticultural traits.</title>
        <authorList>
            <person name="Chen B."/>
            <person name="Wang J.Y."/>
            <person name="Zheng P.J."/>
            <person name="Li K.L."/>
            <person name="Liang Y.M."/>
            <person name="Chen X.F."/>
            <person name="Zhang C."/>
            <person name="Zhao X."/>
            <person name="He X."/>
            <person name="Zhang G.Q."/>
            <person name="Liu Z.J."/>
            <person name="Xu Q."/>
        </authorList>
    </citation>
    <scope>NUCLEOTIDE SEQUENCE [LARGE SCALE GENOMIC DNA]</scope>
    <source>
        <strain evidence="2">GZMU011</strain>
    </source>
</reference>
<comment type="caution">
    <text evidence="2">The sequence shown here is derived from an EMBL/GenBank/DDBJ whole genome shotgun (WGS) entry which is preliminary data.</text>
</comment>
<name>A0ABD0V7T2_DENTH</name>
<feature type="region of interest" description="Disordered" evidence="1">
    <location>
        <begin position="102"/>
        <end position="137"/>
    </location>
</feature>
<proteinExistence type="predicted"/>
<feature type="compositionally biased region" description="Polar residues" evidence="1">
    <location>
        <begin position="102"/>
        <end position="116"/>
    </location>
</feature>
<protein>
    <submittedName>
        <fullName evidence="2">Uncharacterized protein</fullName>
    </submittedName>
</protein>
<evidence type="ECO:0000313" key="2">
    <source>
        <dbReference type="EMBL" id="KAL0921070.1"/>
    </source>
</evidence>
<accession>A0ABD0V7T2</accession>
<dbReference type="EMBL" id="JANQDX010000007">
    <property type="protein sequence ID" value="KAL0921070.1"/>
    <property type="molecule type" value="Genomic_DNA"/>
</dbReference>
<dbReference type="Proteomes" id="UP001552299">
    <property type="component" value="Unassembled WGS sequence"/>
</dbReference>
<dbReference type="AlphaFoldDB" id="A0ABD0V7T2"/>
<feature type="compositionally biased region" description="Basic and acidic residues" evidence="1">
    <location>
        <begin position="121"/>
        <end position="131"/>
    </location>
</feature>
<evidence type="ECO:0000313" key="3">
    <source>
        <dbReference type="Proteomes" id="UP001552299"/>
    </source>
</evidence>
<gene>
    <name evidence="2" type="ORF">M5K25_008102</name>
</gene>
<organism evidence="2 3">
    <name type="scientific">Dendrobium thyrsiflorum</name>
    <name type="common">Pinecone-like raceme dendrobium</name>
    <name type="synonym">Orchid</name>
    <dbReference type="NCBI Taxonomy" id="117978"/>
    <lineage>
        <taxon>Eukaryota</taxon>
        <taxon>Viridiplantae</taxon>
        <taxon>Streptophyta</taxon>
        <taxon>Embryophyta</taxon>
        <taxon>Tracheophyta</taxon>
        <taxon>Spermatophyta</taxon>
        <taxon>Magnoliopsida</taxon>
        <taxon>Liliopsida</taxon>
        <taxon>Asparagales</taxon>
        <taxon>Orchidaceae</taxon>
        <taxon>Epidendroideae</taxon>
        <taxon>Malaxideae</taxon>
        <taxon>Dendrobiinae</taxon>
        <taxon>Dendrobium</taxon>
    </lineage>
</organism>